<proteinExistence type="predicted"/>
<dbReference type="AlphaFoldDB" id="U7Q8E0"/>
<sequence length="74" mass="8083">GLFHSQLKIAGVDGESTPVRGNKRVEGSGYPVGGERVMGGWGEEFFPRKNSFLLIKIVPTSLPPYLPTPPQIKF</sequence>
<evidence type="ECO:0000313" key="3">
    <source>
        <dbReference type="Proteomes" id="UP000017127"/>
    </source>
</evidence>
<protein>
    <submittedName>
        <fullName evidence="2">Uncharacterized protein</fullName>
    </submittedName>
</protein>
<evidence type="ECO:0000313" key="2">
    <source>
        <dbReference type="EMBL" id="ERT04063.1"/>
    </source>
</evidence>
<accession>U7Q8E0</accession>
<dbReference type="EMBL" id="AUZM01000127">
    <property type="protein sequence ID" value="ERT04063.1"/>
    <property type="molecule type" value="Genomic_DNA"/>
</dbReference>
<gene>
    <name evidence="2" type="ORF">M595_5989</name>
    <name evidence="1" type="ORF">M595_6152</name>
</gene>
<dbReference type="RefSeq" id="WP_023069652.1">
    <property type="nucleotide sequence ID" value="NZ_AUZM01000127.1"/>
</dbReference>
<name>U7Q8E0_9CYAN</name>
<keyword evidence="3" id="KW-1185">Reference proteome</keyword>
<reference evidence="2 3" key="1">
    <citation type="journal article" date="2013" name="Front. Microbiol.">
        <title>Comparative genomic analyses of the cyanobacterium, Lyngbya aestuarii BL J, a powerful hydrogen producer.</title>
        <authorList>
            <person name="Kothari A."/>
            <person name="Vaughn M."/>
            <person name="Garcia-Pichel F."/>
        </authorList>
    </citation>
    <scope>NUCLEOTIDE SEQUENCE [LARGE SCALE GENOMIC DNA]</scope>
    <source>
        <strain evidence="2 3">BL J</strain>
    </source>
</reference>
<organism evidence="2 3">
    <name type="scientific">Lyngbya aestuarii BL J</name>
    <dbReference type="NCBI Taxonomy" id="1348334"/>
    <lineage>
        <taxon>Bacteria</taxon>
        <taxon>Bacillati</taxon>
        <taxon>Cyanobacteriota</taxon>
        <taxon>Cyanophyceae</taxon>
        <taxon>Oscillatoriophycideae</taxon>
        <taxon>Oscillatoriales</taxon>
        <taxon>Microcoleaceae</taxon>
        <taxon>Lyngbya</taxon>
    </lineage>
</organism>
<evidence type="ECO:0000313" key="1">
    <source>
        <dbReference type="EMBL" id="ERT03911.1"/>
    </source>
</evidence>
<feature type="non-terminal residue" evidence="2">
    <location>
        <position position="1"/>
    </location>
</feature>
<comment type="caution">
    <text evidence="2">The sequence shown here is derived from an EMBL/GenBank/DDBJ whole genome shotgun (WGS) entry which is preliminary data.</text>
</comment>
<dbReference type="Proteomes" id="UP000017127">
    <property type="component" value="Unassembled WGS sequence"/>
</dbReference>
<dbReference type="EMBL" id="AUZM01000159">
    <property type="protein sequence ID" value="ERT03911.1"/>
    <property type="molecule type" value="Genomic_DNA"/>
</dbReference>